<feature type="transmembrane region" description="Helical" evidence="2">
    <location>
        <begin position="523"/>
        <end position="543"/>
    </location>
</feature>
<evidence type="ECO:0000313" key="4">
    <source>
        <dbReference type="Proteomes" id="UP000078368"/>
    </source>
</evidence>
<comment type="caution">
    <text evidence="3">The sequence shown here is derived from an EMBL/GenBank/DDBJ whole genome shotgun (WGS) entry which is preliminary data.</text>
</comment>
<keyword evidence="2" id="KW-0812">Transmembrane</keyword>
<feature type="compositionally biased region" description="Basic and acidic residues" evidence="1">
    <location>
        <begin position="64"/>
        <end position="78"/>
    </location>
</feature>
<feature type="compositionally biased region" description="Low complexity" evidence="1">
    <location>
        <begin position="133"/>
        <end position="166"/>
    </location>
</feature>
<dbReference type="RefSeq" id="WP_064231051.1">
    <property type="nucleotide sequence ID" value="NZ_LVZK01000001.1"/>
</dbReference>
<feature type="region of interest" description="Disordered" evidence="1">
    <location>
        <begin position="1"/>
        <end position="349"/>
    </location>
</feature>
<feature type="compositionally biased region" description="Basic and acidic residues" evidence="1">
    <location>
        <begin position="14"/>
        <end position="56"/>
    </location>
</feature>
<evidence type="ECO:0000256" key="2">
    <source>
        <dbReference type="SAM" id="Phobius"/>
    </source>
</evidence>
<dbReference type="AlphaFoldDB" id="A0A179B466"/>
<evidence type="ECO:0000313" key="3">
    <source>
        <dbReference type="EMBL" id="OAP86195.1"/>
    </source>
</evidence>
<dbReference type="Proteomes" id="UP000078368">
    <property type="component" value="Unassembled WGS sequence"/>
</dbReference>
<feature type="compositionally biased region" description="Low complexity" evidence="1">
    <location>
        <begin position="193"/>
        <end position="206"/>
    </location>
</feature>
<keyword evidence="2" id="KW-0472">Membrane</keyword>
<dbReference type="EMBL" id="LVZK01000001">
    <property type="protein sequence ID" value="OAP86195.1"/>
    <property type="molecule type" value="Genomic_DNA"/>
</dbReference>
<feature type="transmembrane region" description="Helical" evidence="2">
    <location>
        <begin position="595"/>
        <end position="618"/>
    </location>
</feature>
<organism evidence="3 4">
    <name type="scientific">Peptidiphaga gingivicola</name>
    <dbReference type="NCBI Taxonomy" id="2741497"/>
    <lineage>
        <taxon>Bacteria</taxon>
        <taxon>Bacillati</taxon>
        <taxon>Actinomycetota</taxon>
        <taxon>Actinomycetes</taxon>
        <taxon>Actinomycetales</taxon>
        <taxon>Actinomycetaceae</taxon>
        <taxon>Peptidiphaga</taxon>
    </lineage>
</organism>
<dbReference type="STRING" id="1823756.A4H34_03210"/>
<feature type="region of interest" description="Disordered" evidence="1">
    <location>
        <begin position="383"/>
        <end position="402"/>
    </location>
</feature>
<proteinExistence type="predicted"/>
<gene>
    <name evidence="3" type="ORF">A4H34_03210</name>
</gene>
<feature type="compositionally biased region" description="Low complexity" evidence="1">
    <location>
        <begin position="326"/>
        <end position="340"/>
    </location>
</feature>
<keyword evidence="2" id="KW-1133">Transmembrane helix</keyword>
<sequence length="667" mass="68791">MTIPTDPYNSPQRRPFDEGHILKPLYEEKPKAADFGHSSTREPDAQEPDAEGRADASEGAGANERPEASEESNEKRGSDGNAASGNRGPAPSGIVFTRATQVPSEPNLDDTRPRTLATPLFRAAPETPSAWNADSASTASPATTSIPHSTAASPTPAASSAAAYPPASSPEPPQAASPYRASTEGTVPSPSVTPAESAAPSQSATAPTPPMPSGGLLSTAPTPSITPEDPEETAPAAFGHSASRDPSSFSGRSEPGESPAAIRESLAAAAGLGSFSSPRAADQPPGSADSPAASRPSPARRSRSQTSAYSQAPGHSAAGRRSPAHSLSVQSAVVSAASPSDNRHPIRTSLRRALADVDADGVPATGGVSSIFSDDVATTTFETSRDIGGTYESATSFADPSAFGEGATFRTDSAFDTEAAGGALASEAFPDPSPSPASEESDETDSRQASSAPSRRRAAHAESQRAALDNSPESDVPAAPKKRAPAHVGVLFATILLVPPAWYVLSDAHARLVAAYKGSSVDFAGAGELVGGLAILALIWFLARASSLGATFTGWIVAIFGALGVALPRWTERSILDPISQRLAGNGFTRNVANLLAYDMLTGLIFVFGGVLILTGAVSHWARRRGHKYGVLIARRTLALESLQEYENVYVPTSRARRAESTDTNDT</sequence>
<feature type="transmembrane region" description="Helical" evidence="2">
    <location>
        <begin position="550"/>
        <end position="570"/>
    </location>
</feature>
<feature type="compositionally biased region" description="Low complexity" evidence="1">
    <location>
        <begin position="265"/>
        <end position="297"/>
    </location>
</feature>
<feature type="region of interest" description="Disordered" evidence="1">
    <location>
        <begin position="425"/>
        <end position="480"/>
    </location>
</feature>
<feature type="transmembrane region" description="Helical" evidence="2">
    <location>
        <begin position="484"/>
        <end position="503"/>
    </location>
</feature>
<reference evidence="3 4" key="1">
    <citation type="submission" date="2016-04" db="EMBL/GenBank/DDBJ databases">
        <title>Peptidophaga gingivicola gen. nov., sp. nov., isolated from human subgingival plaque.</title>
        <authorList>
            <person name="Beall C.J."/>
            <person name="Mokrzan E.M."/>
            <person name="Griffen A.L."/>
            <person name="Leys E.J."/>
        </authorList>
    </citation>
    <scope>NUCLEOTIDE SEQUENCE [LARGE SCALE GENOMIC DNA]</scope>
    <source>
        <strain evidence="3 4">BA112</strain>
    </source>
</reference>
<evidence type="ECO:0000256" key="1">
    <source>
        <dbReference type="SAM" id="MobiDB-lite"/>
    </source>
</evidence>
<protein>
    <submittedName>
        <fullName evidence="3">Uncharacterized protein</fullName>
    </submittedName>
</protein>
<dbReference type="OrthoDB" id="3256579at2"/>
<keyword evidence="4" id="KW-1185">Reference proteome</keyword>
<accession>A0A179B466</accession>
<feature type="compositionally biased region" description="Polar residues" evidence="1">
    <location>
        <begin position="183"/>
        <end position="192"/>
    </location>
</feature>
<name>A0A179B466_9ACTO</name>